<dbReference type="Proteomes" id="UP000320333">
    <property type="component" value="Unassembled WGS sequence"/>
</dbReference>
<dbReference type="HAMAP" id="MF_01326_B">
    <property type="entry name" value="Ribosomal_uL24_B"/>
    <property type="match status" value="1"/>
</dbReference>
<evidence type="ECO:0000313" key="6">
    <source>
        <dbReference type="Proteomes" id="UP000320333"/>
    </source>
</evidence>
<dbReference type="NCBIfam" id="TIGR01079">
    <property type="entry name" value="rplX_bact"/>
    <property type="match status" value="1"/>
</dbReference>
<proteinExistence type="inferred from homology"/>
<evidence type="ECO:0000259" key="4">
    <source>
        <dbReference type="Pfam" id="PF17136"/>
    </source>
</evidence>
<comment type="caution">
    <text evidence="5">The sequence shown here is derived from an EMBL/GenBank/DDBJ whole genome shotgun (WGS) entry which is preliminary data.</text>
</comment>
<dbReference type="EMBL" id="QEAP01000002">
    <property type="protein sequence ID" value="TPX78548.1"/>
    <property type="molecule type" value="Genomic_DNA"/>
</dbReference>
<keyword evidence="2" id="KW-0689">Ribosomal protein</keyword>
<dbReference type="AlphaFoldDB" id="A0A507FTI4"/>
<dbReference type="Pfam" id="PF17136">
    <property type="entry name" value="ribosomal_L24"/>
    <property type="match status" value="1"/>
</dbReference>
<dbReference type="OrthoDB" id="359154at2759"/>
<dbReference type="Gene3D" id="2.30.30.30">
    <property type="match status" value="1"/>
</dbReference>
<dbReference type="GO" id="GO:0006412">
    <property type="term" value="P:translation"/>
    <property type="evidence" value="ECO:0007669"/>
    <property type="project" value="InterPro"/>
</dbReference>
<evidence type="ECO:0000256" key="3">
    <source>
        <dbReference type="ARBA" id="ARBA00023274"/>
    </source>
</evidence>
<dbReference type="GO" id="GO:0003723">
    <property type="term" value="F:RNA binding"/>
    <property type="evidence" value="ECO:0007669"/>
    <property type="project" value="InterPro"/>
</dbReference>
<dbReference type="GO" id="GO:0003735">
    <property type="term" value="F:structural constituent of ribosome"/>
    <property type="evidence" value="ECO:0007669"/>
    <property type="project" value="InterPro"/>
</dbReference>
<dbReference type="InterPro" id="IPR041988">
    <property type="entry name" value="Ribosomal_uL24_KOW"/>
</dbReference>
<keyword evidence="3" id="KW-0687">Ribonucleoprotein</keyword>
<comment type="similarity">
    <text evidence="1">Belongs to the universal ribosomal protein uL24 family.</text>
</comment>
<dbReference type="CDD" id="cd06089">
    <property type="entry name" value="KOW_RPL26"/>
    <property type="match status" value="1"/>
</dbReference>
<evidence type="ECO:0000256" key="2">
    <source>
        <dbReference type="ARBA" id="ARBA00022980"/>
    </source>
</evidence>
<evidence type="ECO:0000313" key="5">
    <source>
        <dbReference type="EMBL" id="TPX78548.1"/>
    </source>
</evidence>
<dbReference type="InterPro" id="IPR014722">
    <property type="entry name" value="Rib_uL2_dom2"/>
</dbReference>
<dbReference type="GO" id="GO:1990904">
    <property type="term" value="C:ribonucleoprotein complex"/>
    <property type="evidence" value="ECO:0007669"/>
    <property type="project" value="UniProtKB-KW"/>
</dbReference>
<evidence type="ECO:0000256" key="1">
    <source>
        <dbReference type="ARBA" id="ARBA00010618"/>
    </source>
</evidence>
<dbReference type="InterPro" id="IPR057264">
    <property type="entry name" value="Ribosomal_uL24_C"/>
</dbReference>
<name>A0A507FTI4_9FUNG</name>
<dbReference type="InterPro" id="IPR008991">
    <property type="entry name" value="Translation_prot_SH3-like_sf"/>
</dbReference>
<protein>
    <recommendedName>
        <fullName evidence="4">Large ribosomal subunit protein uL24 C-terminal domain-containing protein</fullName>
    </recommendedName>
</protein>
<accession>A0A507FTI4</accession>
<reference evidence="5 6" key="1">
    <citation type="journal article" date="2019" name="Sci. Rep.">
        <title>Comparative genomics of chytrid fungi reveal insights into the obligate biotrophic and pathogenic lifestyle of Synchytrium endobioticum.</title>
        <authorList>
            <person name="van de Vossenberg B.T.L.H."/>
            <person name="Warris S."/>
            <person name="Nguyen H.D.T."/>
            <person name="van Gent-Pelzer M.P.E."/>
            <person name="Joly D.L."/>
            <person name="van de Geest H.C."/>
            <person name="Bonants P.J.M."/>
            <person name="Smith D.S."/>
            <person name="Levesque C.A."/>
            <person name="van der Lee T.A.J."/>
        </authorList>
    </citation>
    <scope>NUCLEOTIDE SEQUENCE [LARGE SCALE GENOMIC DNA]</scope>
    <source>
        <strain evidence="5 6">CBS 675.73</strain>
    </source>
</reference>
<feature type="domain" description="Large ribosomal subunit protein uL24 C-terminal" evidence="4">
    <location>
        <begin position="60"/>
        <end position="124"/>
    </location>
</feature>
<sequence length="188" mass="21288">MTKLILPKVKARDLIADAKWILYPGDTVEVIGGEAPGVVGKRGKVLDVVRKLNSVTIDGVKMLKKHIRPNPIRPRGAIISKPMPIHFSNLKLVDPHLNKTTDAKLITRINRVTKRPETFRFLKESRTELPIPVDDGPIDKYESSPHDTPKTLLAQHTWKPSILNIPFPPRFMNQMERIKRMHSAGGEF</sequence>
<organism evidence="5 6">
    <name type="scientific">Chytriomyces confervae</name>
    <dbReference type="NCBI Taxonomy" id="246404"/>
    <lineage>
        <taxon>Eukaryota</taxon>
        <taxon>Fungi</taxon>
        <taxon>Fungi incertae sedis</taxon>
        <taxon>Chytridiomycota</taxon>
        <taxon>Chytridiomycota incertae sedis</taxon>
        <taxon>Chytridiomycetes</taxon>
        <taxon>Chytridiales</taxon>
        <taxon>Chytriomycetaceae</taxon>
        <taxon>Chytriomyces</taxon>
    </lineage>
</organism>
<dbReference type="PANTHER" id="PTHR12903">
    <property type="entry name" value="MITOCHONDRIAL RIBOSOMAL PROTEIN L24"/>
    <property type="match status" value="1"/>
</dbReference>
<dbReference type="GO" id="GO:0005840">
    <property type="term" value="C:ribosome"/>
    <property type="evidence" value="ECO:0007669"/>
    <property type="project" value="UniProtKB-KW"/>
</dbReference>
<keyword evidence="6" id="KW-1185">Reference proteome</keyword>
<dbReference type="SUPFAM" id="SSF50104">
    <property type="entry name" value="Translation proteins SH3-like domain"/>
    <property type="match status" value="1"/>
</dbReference>
<dbReference type="InterPro" id="IPR003256">
    <property type="entry name" value="Ribosomal_uL24"/>
</dbReference>
<gene>
    <name evidence="5" type="ORF">CcCBS67573_g00113</name>
</gene>
<dbReference type="STRING" id="246404.A0A507FTI4"/>